<keyword evidence="10" id="KW-1185">Reference proteome</keyword>
<dbReference type="SUPFAM" id="SSF47005">
    <property type="entry name" value="Peripheral subunit-binding domain of 2-oxo acid dehydrogenase complex"/>
    <property type="match status" value="1"/>
</dbReference>
<protein>
    <recommendedName>
        <fullName evidence="5">Dihydrolipoamide acetyltransferase component of pyruvate dehydrogenase complex</fullName>
        <ecNumber evidence="5">2.3.1.-</ecNumber>
    </recommendedName>
</protein>
<keyword evidence="3 5" id="KW-0450">Lipoyl</keyword>
<dbReference type="OrthoDB" id="9805770at2"/>
<comment type="cofactor">
    <cofactor evidence="1 5">
        <name>(R)-lipoate</name>
        <dbReference type="ChEBI" id="CHEBI:83088"/>
    </cofactor>
</comment>
<dbReference type="EC" id="2.3.1.-" evidence="5"/>
<dbReference type="PROSITE" id="PS50968">
    <property type="entry name" value="BIOTINYL_LIPOYL"/>
    <property type="match status" value="1"/>
</dbReference>
<keyword evidence="9" id="KW-0670">Pyruvate</keyword>
<dbReference type="PANTHER" id="PTHR23151">
    <property type="entry name" value="DIHYDROLIPOAMIDE ACETYL/SUCCINYL-TRANSFERASE-RELATED"/>
    <property type="match status" value="1"/>
</dbReference>
<dbReference type="PANTHER" id="PTHR23151:SF90">
    <property type="entry name" value="DIHYDROLIPOYLLYSINE-RESIDUE ACETYLTRANSFERASE COMPONENT OF PYRUVATE DEHYDROGENASE COMPLEX, MITOCHONDRIAL-RELATED"/>
    <property type="match status" value="1"/>
</dbReference>
<dbReference type="SUPFAM" id="SSF51230">
    <property type="entry name" value="Single hybrid motif"/>
    <property type="match status" value="1"/>
</dbReference>
<gene>
    <name evidence="9" type="primary">DLAT</name>
    <name evidence="9" type="synonym">aceF</name>
    <name evidence="9" type="synonym">pdhC</name>
    <name evidence="9" type="ORF">MAMT_00617</name>
</gene>
<dbReference type="Pfam" id="PF00198">
    <property type="entry name" value="2-oxoacid_dh"/>
    <property type="match status" value="1"/>
</dbReference>
<dbReference type="InterPro" id="IPR000089">
    <property type="entry name" value="Biotin_lipoyl"/>
</dbReference>
<dbReference type="PROSITE" id="PS00189">
    <property type="entry name" value="LIPOYL"/>
    <property type="match status" value="1"/>
</dbReference>
<dbReference type="GO" id="GO:0045254">
    <property type="term" value="C:pyruvate dehydrogenase complex"/>
    <property type="evidence" value="ECO:0007669"/>
    <property type="project" value="InterPro"/>
</dbReference>
<evidence type="ECO:0000256" key="2">
    <source>
        <dbReference type="ARBA" id="ARBA00007317"/>
    </source>
</evidence>
<sequence>MAKQLTMPQLSPSMAEGRLVTWRKKEGEPIEEGEVVAEVETDKAVMDLEAFESGVLRKILVQEGERAAVNAPIAIVGSADESIESLLPGAAAPPAAAQPAPSAPASSPPEKTASVPSGATSREESGRIRASPLAKKIAREGALSLSSLSGSGPGGRILQRDVLQALSSRPVAAPAPPRGATPEETRLLPLSMMREQIGARLLASKTSIPHYYLEIEIDAAPLIALRSELNDALAALPSDEKLSINDFLLKATAEAARRVPEVNVSWEGKAIRQYGAVHLALAVAVPDGLITPVIRDAQDKSLRQLAREGKELAARARERKLKPEEYSGGTLTLSNLGMYGIESFAAIINPPQALILAVGALTKKPVVAENDLIVVGHRVRLVASCDHRIVDGSIGARFLQEIRGLLERPLALLL</sequence>
<dbReference type="EMBL" id="CABFVA020000021">
    <property type="protein sequence ID" value="VVM05365.1"/>
    <property type="molecule type" value="Genomic_DNA"/>
</dbReference>
<dbReference type="AlphaFoldDB" id="A0A5E6M856"/>
<feature type="domain" description="Lipoyl-binding" evidence="7">
    <location>
        <begin position="2"/>
        <end position="77"/>
    </location>
</feature>
<proteinExistence type="inferred from homology"/>
<dbReference type="InterPro" id="IPR036625">
    <property type="entry name" value="E3-bd_dom_sf"/>
</dbReference>
<evidence type="ECO:0000259" key="8">
    <source>
        <dbReference type="PROSITE" id="PS51826"/>
    </source>
</evidence>
<keyword evidence="5 9" id="KW-0808">Transferase</keyword>
<dbReference type="InterPro" id="IPR004167">
    <property type="entry name" value="PSBD"/>
</dbReference>
<organism evidence="9 10">
    <name type="scientific">Methylacidimicrobium tartarophylax</name>
    <dbReference type="NCBI Taxonomy" id="1041768"/>
    <lineage>
        <taxon>Bacteria</taxon>
        <taxon>Pseudomonadati</taxon>
        <taxon>Verrucomicrobiota</taxon>
        <taxon>Methylacidimicrobium</taxon>
    </lineage>
</organism>
<dbReference type="Gene3D" id="2.40.50.100">
    <property type="match status" value="1"/>
</dbReference>
<feature type="region of interest" description="Disordered" evidence="6">
    <location>
        <begin position="91"/>
        <end position="132"/>
    </location>
</feature>
<dbReference type="PROSITE" id="PS51826">
    <property type="entry name" value="PSBD"/>
    <property type="match status" value="1"/>
</dbReference>
<evidence type="ECO:0000313" key="10">
    <source>
        <dbReference type="Proteomes" id="UP000334923"/>
    </source>
</evidence>
<dbReference type="InterPro" id="IPR011053">
    <property type="entry name" value="Single_hybrid_motif"/>
</dbReference>
<dbReference type="Gene3D" id="3.30.559.10">
    <property type="entry name" value="Chloramphenicol acetyltransferase-like domain"/>
    <property type="match status" value="1"/>
</dbReference>
<accession>A0A5E6M856</accession>
<name>A0A5E6M856_9BACT</name>
<dbReference type="Proteomes" id="UP000334923">
    <property type="component" value="Unassembled WGS sequence"/>
</dbReference>
<comment type="function">
    <text evidence="4">The pyruvate dehydrogenase complex catalyzes the overall conversion of pyruvate to acetyl-CoA and CO(2). It contains multiple copies of three enzymatic components: pyruvate dehydrogenase (E1), dihydrolipoamide acetyltransferase (E2) and lipoamide dehydrogenase (E3).</text>
</comment>
<dbReference type="Pfam" id="PF02817">
    <property type="entry name" value="E3_binding"/>
    <property type="match status" value="1"/>
</dbReference>
<evidence type="ECO:0000256" key="6">
    <source>
        <dbReference type="SAM" id="MobiDB-lite"/>
    </source>
</evidence>
<comment type="similarity">
    <text evidence="2 5">Belongs to the 2-oxoacid dehydrogenase family.</text>
</comment>
<evidence type="ECO:0000256" key="5">
    <source>
        <dbReference type="RuleBase" id="RU003423"/>
    </source>
</evidence>
<dbReference type="Gene3D" id="4.10.320.10">
    <property type="entry name" value="E3-binding domain"/>
    <property type="match status" value="1"/>
</dbReference>
<feature type="compositionally biased region" description="Low complexity" evidence="6">
    <location>
        <begin position="91"/>
        <end position="109"/>
    </location>
</feature>
<dbReference type="CDD" id="cd06849">
    <property type="entry name" value="lipoyl_domain"/>
    <property type="match status" value="1"/>
</dbReference>
<dbReference type="InterPro" id="IPR001078">
    <property type="entry name" value="2-oxoacid_DH_actylTfrase"/>
</dbReference>
<dbReference type="Pfam" id="PF00364">
    <property type="entry name" value="Biotin_lipoyl"/>
    <property type="match status" value="1"/>
</dbReference>
<dbReference type="GO" id="GO:0006086">
    <property type="term" value="P:pyruvate decarboxylation to acetyl-CoA"/>
    <property type="evidence" value="ECO:0007669"/>
    <property type="project" value="InterPro"/>
</dbReference>
<evidence type="ECO:0000259" key="7">
    <source>
        <dbReference type="PROSITE" id="PS50968"/>
    </source>
</evidence>
<evidence type="ECO:0000313" key="9">
    <source>
        <dbReference type="EMBL" id="VVM05365.1"/>
    </source>
</evidence>
<evidence type="ECO:0000256" key="3">
    <source>
        <dbReference type="ARBA" id="ARBA00022823"/>
    </source>
</evidence>
<dbReference type="SUPFAM" id="SSF52777">
    <property type="entry name" value="CoA-dependent acyltransferases"/>
    <property type="match status" value="1"/>
</dbReference>
<dbReference type="FunFam" id="2.40.50.100:FF:000010">
    <property type="entry name" value="Acetyltransferase component of pyruvate dehydrogenase complex"/>
    <property type="match status" value="1"/>
</dbReference>
<dbReference type="RefSeq" id="WP_142659523.1">
    <property type="nucleotide sequence ID" value="NZ_CABFVA020000021.1"/>
</dbReference>
<dbReference type="InterPro" id="IPR003016">
    <property type="entry name" value="2-oxoA_DH_lipoyl-BS"/>
</dbReference>
<feature type="domain" description="Peripheral subunit-binding (PSBD)" evidence="8">
    <location>
        <begin position="129"/>
        <end position="166"/>
    </location>
</feature>
<dbReference type="InterPro" id="IPR023213">
    <property type="entry name" value="CAT-like_dom_sf"/>
</dbReference>
<reference evidence="9 10" key="1">
    <citation type="submission" date="2019-09" db="EMBL/GenBank/DDBJ databases">
        <authorList>
            <person name="Cremers G."/>
        </authorList>
    </citation>
    <scope>NUCLEOTIDE SEQUENCE [LARGE SCALE GENOMIC DNA]</scope>
    <source>
        <strain evidence="9">4A</strain>
    </source>
</reference>
<dbReference type="GO" id="GO:0016746">
    <property type="term" value="F:acyltransferase activity"/>
    <property type="evidence" value="ECO:0007669"/>
    <property type="project" value="UniProtKB-KW"/>
</dbReference>
<evidence type="ECO:0000256" key="4">
    <source>
        <dbReference type="ARBA" id="ARBA00025211"/>
    </source>
</evidence>
<evidence type="ECO:0000256" key="1">
    <source>
        <dbReference type="ARBA" id="ARBA00001938"/>
    </source>
</evidence>
<keyword evidence="5 9" id="KW-0012">Acyltransferase</keyword>
<dbReference type="InterPro" id="IPR045257">
    <property type="entry name" value="E2/Pdx1"/>
</dbReference>